<organism evidence="1">
    <name type="scientific">Arundo donax</name>
    <name type="common">Giant reed</name>
    <name type="synonym">Donax arundinaceus</name>
    <dbReference type="NCBI Taxonomy" id="35708"/>
    <lineage>
        <taxon>Eukaryota</taxon>
        <taxon>Viridiplantae</taxon>
        <taxon>Streptophyta</taxon>
        <taxon>Embryophyta</taxon>
        <taxon>Tracheophyta</taxon>
        <taxon>Spermatophyta</taxon>
        <taxon>Magnoliopsida</taxon>
        <taxon>Liliopsida</taxon>
        <taxon>Poales</taxon>
        <taxon>Poaceae</taxon>
        <taxon>PACMAD clade</taxon>
        <taxon>Arundinoideae</taxon>
        <taxon>Arundineae</taxon>
        <taxon>Arundo</taxon>
    </lineage>
</organism>
<evidence type="ECO:0000313" key="1">
    <source>
        <dbReference type="EMBL" id="JAD29753.1"/>
    </source>
</evidence>
<name>A0A0A8YWG5_ARUDO</name>
<reference evidence="1" key="1">
    <citation type="submission" date="2014-09" db="EMBL/GenBank/DDBJ databases">
        <authorList>
            <person name="Magalhaes I.L.F."/>
            <person name="Oliveira U."/>
            <person name="Santos F.R."/>
            <person name="Vidigal T.H.D.A."/>
            <person name="Brescovit A.D."/>
            <person name="Santos A.J."/>
        </authorList>
    </citation>
    <scope>NUCLEOTIDE SEQUENCE</scope>
    <source>
        <tissue evidence="1">Shoot tissue taken approximately 20 cm above the soil surface</tissue>
    </source>
</reference>
<accession>A0A0A8YWG5</accession>
<reference evidence="1" key="2">
    <citation type="journal article" date="2015" name="Data Brief">
        <title>Shoot transcriptome of the giant reed, Arundo donax.</title>
        <authorList>
            <person name="Barrero R.A."/>
            <person name="Guerrero F.D."/>
            <person name="Moolhuijzen P."/>
            <person name="Goolsby J.A."/>
            <person name="Tidwell J."/>
            <person name="Bellgard S.E."/>
            <person name="Bellgard M.I."/>
        </authorList>
    </citation>
    <scope>NUCLEOTIDE SEQUENCE</scope>
    <source>
        <tissue evidence="1">Shoot tissue taken approximately 20 cm above the soil surface</tissue>
    </source>
</reference>
<proteinExistence type="predicted"/>
<dbReference type="EMBL" id="GBRH01268142">
    <property type="protein sequence ID" value="JAD29753.1"/>
    <property type="molecule type" value="Transcribed_RNA"/>
</dbReference>
<sequence>MNTIAGTRSLKSLSWSVESASSFFSFYGLCAHVRKLAQEHVSMCWRNGCSNNGEVLQ</sequence>
<dbReference type="AlphaFoldDB" id="A0A0A8YWG5"/>
<protein>
    <submittedName>
        <fullName evidence="1">Uncharacterized protein</fullName>
    </submittedName>
</protein>